<proteinExistence type="inferred from homology"/>
<gene>
    <name evidence="8" type="ORF">EV356DRAFT_538070</name>
</gene>
<comment type="subcellular location">
    <subcellularLocation>
        <location evidence="1">Membrane</location>
        <topology evidence="1">Multi-pass membrane protein</topology>
    </subcellularLocation>
</comment>
<keyword evidence="5 6" id="KW-0472">Membrane</keyword>
<accession>A0A6A6GRW5</accession>
<dbReference type="PROSITE" id="PS50850">
    <property type="entry name" value="MFS"/>
    <property type="match status" value="1"/>
</dbReference>
<dbReference type="OrthoDB" id="3561359at2759"/>
<evidence type="ECO:0000256" key="1">
    <source>
        <dbReference type="ARBA" id="ARBA00004141"/>
    </source>
</evidence>
<dbReference type="PROSITE" id="PS00216">
    <property type="entry name" value="SUGAR_TRANSPORT_1"/>
    <property type="match status" value="1"/>
</dbReference>
<dbReference type="InterPro" id="IPR005829">
    <property type="entry name" value="Sugar_transporter_CS"/>
</dbReference>
<evidence type="ECO:0000256" key="4">
    <source>
        <dbReference type="ARBA" id="ARBA00022989"/>
    </source>
</evidence>
<name>A0A6A6GRW5_VIRVR</name>
<dbReference type="Pfam" id="PF07690">
    <property type="entry name" value="MFS_1"/>
    <property type="match status" value="1"/>
</dbReference>
<evidence type="ECO:0000256" key="2">
    <source>
        <dbReference type="ARBA" id="ARBA00008335"/>
    </source>
</evidence>
<feature type="transmembrane region" description="Helical" evidence="6">
    <location>
        <begin position="101"/>
        <end position="118"/>
    </location>
</feature>
<dbReference type="GO" id="GO:0022857">
    <property type="term" value="F:transmembrane transporter activity"/>
    <property type="evidence" value="ECO:0007669"/>
    <property type="project" value="InterPro"/>
</dbReference>
<feature type="transmembrane region" description="Helical" evidence="6">
    <location>
        <begin position="344"/>
        <end position="363"/>
    </location>
</feature>
<feature type="transmembrane region" description="Helical" evidence="6">
    <location>
        <begin position="130"/>
        <end position="151"/>
    </location>
</feature>
<feature type="transmembrane region" description="Helical" evidence="6">
    <location>
        <begin position="189"/>
        <end position="209"/>
    </location>
</feature>
<feature type="transmembrane region" description="Helical" evidence="6">
    <location>
        <begin position="265"/>
        <end position="291"/>
    </location>
</feature>
<dbReference type="PANTHER" id="PTHR23502:SF7">
    <property type="entry name" value="DRUG_PROTON ANTIPORTER YHK8-RELATED"/>
    <property type="match status" value="1"/>
</dbReference>
<dbReference type="Proteomes" id="UP000800092">
    <property type="component" value="Unassembled WGS sequence"/>
</dbReference>
<dbReference type="InterPro" id="IPR020846">
    <property type="entry name" value="MFS_dom"/>
</dbReference>
<dbReference type="GO" id="GO:0042908">
    <property type="term" value="P:xenobiotic transport"/>
    <property type="evidence" value="ECO:0007669"/>
    <property type="project" value="UniProtKB-ARBA"/>
</dbReference>
<sequence length="480" mass="53293">MNSYEGRYVVQWDGDNDPMDPHSKSWASHWRKWTIVIIVASSAFCVTCASAIYTVATEQIQREFRCSQELVTLGLTVFVIGLGCGPMLLSPLSELYGRRHVYLVSYALFTIWLIPCALARNIETMLVSRFLSGLTGSAFLSVAGGTIADMFNKEELGAPMMLFTLAPFSGPATGPVWGGVVVSFVNWRWIFYVMIIWSAIQWCALYFLVPETYTPVLLRRKAIAVRQATGDVGYSSIYDGPPVSVAKAILRNCSRPFNLLYHEMICLSLCILSALLLGVLYLFFGAFPIIFGTNYRFNTWNSGLAFLGIFIGMCIGASCDGLWKRLYMRLSNSHSGRGEPEFRLPSTMIGSLIATVALFGFAWTTQPSIHWIVPIVFSGMFGLGILLCYSGIFTFLVECYPTYAASAMAANAFTRAIFAATFPLFGTQMYHGLGLQWASSLLAFLVLAMCPFPWLIFYCGKRIRLRSKLSLDGQSGPCLR</sequence>
<keyword evidence="9" id="KW-1185">Reference proteome</keyword>
<dbReference type="CDD" id="cd17323">
    <property type="entry name" value="MFS_Tpo1_MDR_like"/>
    <property type="match status" value="1"/>
</dbReference>
<dbReference type="EMBL" id="ML991935">
    <property type="protein sequence ID" value="KAF2228465.1"/>
    <property type="molecule type" value="Genomic_DNA"/>
</dbReference>
<dbReference type="InterPro" id="IPR011701">
    <property type="entry name" value="MFS"/>
</dbReference>
<evidence type="ECO:0000313" key="8">
    <source>
        <dbReference type="EMBL" id="KAF2228465.1"/>
    </source>
</evidence>
<dbReference type="FunFam" id="1.20.1250.20:FF:000082">
    <property type="entry name" value="MFS multidrug transporter, putative"/>
    <property type="match status" value="1"/>
</dbReference>
<feature type="transmembrane region" description="Helical" evidence="6">
    <location>
        <begin position="68"/>
        <end position="89"/>
    </location>
</feature>
<organism evidence="8 9">
    <name type="scientific">Viridothelium virens</name>
    <name type="common">Speckled blister lichen</name>
    <name type="synonym">Trypethelium virens</name>
    <dbReference type="NCBI Taxonomy" id="1048519"/>
    <lineage>
        <taxon>Eukaryota</taxon>
        <taxon>Fungi</taxon>
        <taxon>Dikarya</taxon>
        <taxon>Ascomycota</taxon>
        <taxon>Pezizomycotina</taxon>
        <taxon>Dothideomycetes</taxon>
        <taxon>Dothideomycetes incertae sedis</taxon>
        <taxon>Trypetheliales</taxon>
        <taxon>Trypetheliaceae</taxon>
        <taxon>Viridothelium</taxon>
    </lineage>
</organism>
<feature type="transmembrane region" description="Helical" evidence="6">
    <location>
        <begin position="303"/>
        <end position="323"/>
    </location>
</feature>
<protein>
    <submittedName>
        <fullName evidence="8">MFS general substrate transporter</fullName>
    </submittedName>
</protein>
<feature type="domain" description="Major facilitator superfamily (MFS) profile" evidence="7">
    <location>
        <begin position="35"/>
        <end position="466"/>
    </location>
</feature>
<dbReference type="GO" id="GO:0005886">
    <property type="term" value="C:plasma membrane"/>
    <property type="evidence" value="ECO:0007669"/>
    <property type="project" value="TreeGrafter"/>
</dbReference>
<evidence type="ECO:0000256" key="3">
    <source>
        <dbReference type="ARBA" id="ARBA00022692"/>
    </source>
</evidence>
<feature type="transmembrane region" description="Helical" evidence="6">
    <location>
        <begin position="369"/>
        <end position="396"/>
    </location>
</feature>
<evidence type="ECO:0000313" key="9">
    <source>
        <dbReference type="Proteomes" id="UP000800092"/>
    </source>
</evidence>
<keyword evidence="4 6" id="KW-1133">Transmembrane helix</keyword>
<keyword evidence="3 6" id="KW-0812">Transmembrane</keyword>
<feature type="transmembrane region" description="Helical" evidence="6">
    <location>
        <begin position="33"/>
        <end position="56"/>
    </location>
</feature>
<evidence type="ECO:0000259" key="7">
    <source>
        <dbReference type="PROSITE" id="PS50850"/>
    </source>
</evidence>
<evidence type="ECO:0000256" key="6">
    <source>
        <dbReference type="SAM" id="Phobius"/>
    </source>
</evidence>
<reference evidence="8" key="1">
    <citation type="journal article" date="2020" name="Stud. Mycol.">
        <title>101 Dothideomycetes genomes: a test case for predicting lifestyles and emergence of pathogens.</title>
        <authorList>
            <person name="Haridas S."/>
            <person name="Albert R."/>
            <person name="Binder M."/>
            <person name="Bloem J."/>
            <person name="Labutti K."/>
            <person name="Salamov A."/>
            <person name="Andreopoulos B."/>
            <person name="Baker S."/>
            <person name="Barry K."/>
            <person name="Bills G."/>
            <person name="Bluhm B."/>
            <person name="Cannon C."/>
            <person name="Castanera R."/>
            <person name="Culley D."/>
            <person name="Daum C."/>
            <person name="Ezra D."/>
            <person name="Gonzalez J."/>
            <person name="Henrissat B."/>
            <person name="Kuo A."/>
            <person name="Liang C."/>
            <person name="Lipzen A."/>
            <person name="Lutzoni F."/>
            <person name="Magnuson J."/>
            <person name="Mondo S."/>
            <person name="Nolan M."/>
            <person name="Ohm R."/>
            <person name="Pangilinan J."/>
            <person name="Park H.-J."/>
            <person name="Ramirez L."/>
            <person name="Alfaro M."/>
            <person name="Sun H."/>
            <person name="Tritt A."/>
            <person name="Yoshinaga Y."/>
            <person name="Zwiers L.-H."/>
            <person name="Turgeon B."/>
            <person name="Goodwin S."/>
            <person name="Spatafora J."/>
            <person name="Crous P."/>
            <person name="Grigoriev I."/>
        </authorList>
    </citation>
    <scope>NUCLEOTIDE SEQUENCE</scope>
    <source>
        <strain evidence="8">Tuck. ex Michener</strain>
    </source>
</reference>
<dbReference type="GO" id="GO:0140115">
    <property type="term" value="P:export across plasma membrane"/>
    <property type="evidence" value="ECO:0007669"/>
    <property type="project" value="UniProtKB-ARBA"/>
</dbReference>
<dbReference type="AlphaFoldDB" id="A0A6A6GRW5"/>
<dbReference type="SUPFAM" id="SSF103473">
    <property type="entry name" value="MFS general substrate transporter"/>
    <property type="match status" value="1"/>
</dbReference>
<dbReference type="PANTHER" id="PTHR23502">
    <property type="entry name" value="MAJOR FACILITATOR SUPERFAMILY"/>
    <property type="match status" value="1"/>
</dbReference>
<dbReference type="InterPro" id="IPR036259">
    <property type="entry name" value="MFS_trans_sf"/>
</dbReference>
<dbReference type="Gene3D" id="1.20.1250.20">
    <property type="entry name" value="MFS general substrate transporter like domains"/>
    <property type="match status" value="1"/>
</dbReference>
<comment type="similarity">
    <text evidence="2">Belongs to the major facilitator superfamily.</text>
</comment>
<feature type="transmembrane region" description="Helical" evidence="6">
    <location>
        <begin position="437"/>
        <end position="459"/>
    </location>
</feature>
<evidence type="ECO:0000256" key="5">
    <source>
        <dbReference type="ARBA" id="ARBA00023136"/>
    </source>
</evidence>